<dbReference type="InterPro" id="IPR043781">
    <property type="entry name" value="DUF5723"/>
</dbReference>
<sequence>MLLAASGASAQQYRTSYFMEGSTMRGYLNPALRPDRGYVYIPVLGTTSVNFNSNALTFKTIFYPVGDNGQLVSLLDDRVTWHDIEPNLKTMNKVGFDLHMTLLGAGFYTGRDFWTIEAGLDVTGGFHLPKSFVEFVKLGSKANAYDMGGLMAGADAVMNISAGYSRRINDELTVGGRVNFKGGLARANMNYDRLNVTLNGEKWAVDAGGNLALSLNGLDVPTDAEGYVDMDRLDAESFFSNIRGLAGFGLTFDIGAEYVWMERFKFSAAILNLGFMNWSEKHTFVGRSEASYDFVGMRYDFNPETNQWETVGEGGDFNFDEFAKFKEASGRARTKMYPGFVLGAEYDIFGNNLLGAGALFTHRKNEYYARTEVALSATVRPIEWFTASLSWSVGNYKNIGDNFFNSFGFAFNFHTGWINFFAGTDFLMFKVNPQFIPVGQKVFNITVGLSVPLGPSPYCRYGKC</sequence>
<protein>
    <recommendedName>
        <fullName evidence="1">DUF5723 domain-containing protein</fullName>
    </recommendedName>
</protein>
<evidence type="ECO:0000313" key="2">
    <source>
        <dbReference type="EMBL" id="KHE41905.1"/>
    </source>
</evidence>
<dbReference type="Proteomes" id="UP000030889">
    <property type="component" value="Unassembled WGS sequence"/>
</dbReference>
<keyword evidence="3" id="KW-1185">Reference proteome</keyword>
<gene>
    <name evidence="2" type="ORF">LG35_06570</name>
</gene>
<feature type="domain" description="DUF5723" evidence="1">
    <location>
        <begin position="30"/>
        <end position="425"/>
    </location>
</feature>
<name>A0ABR4YI30_9BACT</name>
<dbReference type="EMBL" id="JRGF01000007">
    <property type="protein sequence ID" value="KHE41905.1"/>
    <property type="molecule type" value="Genomic_DNA"/>
</dbReference>
<dbReference type="Pfam" id="PF18990">
    <property type="entry name" value="DUF5723"/>
    <property type="match status" value="1"/>
</dbReference>
<comment type="caution">
    <text evidence="2">The sequence shown here is derived from an EMBL/GenBank/DDBJ whole genome shotgun (WGS) entry which is preliminary data.</text>
</comment>
<accession>A0ABR4YI30</accession>
<organism evidence="2 3">
    <name type="scientific">Alistipes inops</name>
    <dbReference type="NCBI Taxonomy" id="1501391"/>
    <lineage>
        <taxon>Bacteria</taxon>
        <taxon>Pseudomonadati</taxon>
        <taxon>Bacteroidota</taxon>
        <taxon>Bacteroidia</taxon>
        <taxon>Bacteroidales</taxon>
        <taxon>Rikenellaceae</taxon>
        <taxon>Alistipes</taxon>
    </lineage>
</organism>
<reference evidence="2 3" key="1">
    <citation type="submission" date="2014-09" db="EMBL/GenBank/DDBJ databases">
        <title>Alistipes sp. 627, sp. nov., a novel member of the family Rikenellaceae isolated from human faeces.</title>
        <authorList>
            <person name="Shkoporov A.N."/>
            <person name="Chaplin A.V."/>
            <person name="Motuzova O.V."/>
            <person name="Kafarskaia L.I."/>
            <person name="Khokhlova E.V."/>
            <person name="Efimov B.A."/>
        </authorList>
    </citation>
    <scope>NUCLEOTIDE SEQUENCE [LARGE SCALE GENOMIC DNA]</scope>
    <source>
        <strain evidence="2 3">627</strain>
    </source>
</reference>
<proteinExistence type="predicted"/>
<evidence type="ECO:0000259" key="1">
    <source>
        <dbReference type="Pfam" id="PF18990"/>
    </source>
</evidence>
<evidence type="ECO:0000313" key="3">
    <source>
        <dbReference type="Proteomes" id="UP000030889"/>
    </source>
</evidence>